<keyword evidence="2" id="KW-1185">Reference proteome</keyword>
<reference evidence="1 2" key="1">
    <citation type="journal article" date="2023" name="G3 (Bethesda)">
        <title>A chromosome-length genome assembly and annotation of blackberry (Rubus argutus, cv. 'Hillquist').</title>
        <authorList>
            <person name="Bruna T."/>
            <person name="Aryal R."/>
            <person name="Dudchenko O."/>
            <person name="Sargent D.J."/>
            <person name="Mead D."/>
            <person name="Buti M."/>
            <person name="Cavallini A."/>
            <person name="Hytonen T."/>
            <person name="Andres J."/>
            <person name="Pham M."/>
            <person name="Weisz D."/>
            <person name="Mascagni F."/>
            <person name="Usai G."/>
            <person name="Natali L."/>
            <person name="Bassil N."/>
            <person name="Fernandez G.E."/>
            <person name="Lomsadze A."/>
            <person name="Armour M."/>
            <person name="Olukolu B."/>
            <person name="Poorten T."/>
            <person name="Britton C."/>
            <person name="Davik J."/>
            <person name="Ashrafi H."/>
            <person name="Aiden E.L."/>
            <person name="Borodovsky M."/>
            <person name="Worthington M."/>
        </authorList>
    </citation>
    <scope>NUCLEOTIDE SEQUENCE [LARGE SCALE GENOMIC DNA]</scope>
    <source>
        <strain evidence="1">PI 553951</strain>
    </source>
</reference>
<proteinExistence type="predicted"/>
<gene>
    <name evidence="1" type="ORF">M0R45_003627</name>
</gene>
<dbReference type="AlphaFoldDB" id="A0AAW1YFZ7"/>
<protein>
    <submittedName>
        <fullName evidence="1">Uncharacterized protein</fullName>
    </submittedName>
</protein>
<name>A0AAW1YFZ7_RUBAR</name>
<dbReference type="Gene3D" id="1.20.58.1480">
    <property type="match status" value="1"/>
</dbReference>
<comment type="caution">
    <text evidence="1">The sequence shown here is derived from an EMBL/GenBank/DDBJ whole genome shotgun (WGS) entry which is preliminary data.</text>
</comment>
<accession>A0AAW1YFZ7</accession>
<dbReference type="Proteomes" id="UP001457282">
    <property type="component" value="Unassembled WGS sequence"/>
</dbReference>
<evidence type="ECO:0000313" key="1">
    <source>
        <dbReference type="EMBL" id="KAK9948038.1"/>
    </source>
</evidence>
<evidence type="ECO:0000313" key="2">
    <source>
        <dbReference type="Proteomes" id="UP001457282"/>
    </source>
</evidence>
<dbReference type="EMBL" id="JBEDUW010000001">
    <property type="protein sequence ID" value="KAK9948038.1"/>
    <property type="molecule type" value="Genomic_DNA"/>
</dbReference>
<sequence>MAKRRRRGGVINAAGGERIAEQALGSRVTDGSKRSVASDGRMQLFMLDSVDLKVRLSKPTELVDRHLHSIHVAEKITQKVAGQLSKSQKEFLLRQQRRWIQTDLQELELDEAQHPKERADGWMEVKLGSFSVKGKNMRSYGLYGD</sequence>
<organism evidence="1 2">
    <name type="scientific">Rubus argutus</name>
    <name type="common">Southern blackberry</name>
    <dbReference type="NCBI Taxonomy" id="59490"/>
    <lineage>
        <taxon>Eukaryota</taxon>
        <taxon>Viridiplantae</taxon>
        <taxon>Streptophyta</taxon>
        <taxon>Embryophyta</taxon>
        <taxon>Tracheophyta</taxon>
        <taxon>Spermatophyta</taxon>
        <taxon>Magnoliopsida</taxon>
        <taxon>eudicotyledons</taxon>
        <taxon>Gunneridae</taxon>
        <taxon>Pentapetalae</taxon>
        <taxon>rosids</taxon>
        <taxon>fabids</taxon>
        <taxon>Rosales</taxon>
        <taxon>Rosaceae</taxon>
        <taxon>Rosoideae</taxon>
        <taxon>Rosoideae incertae sedis</taxon>
        <taxon>Rubus</taxon>
    </lineage>
</organism>